<reference evidence="2 3" key="1">
    <citation type="submission" date="2020-11" db="EMBL/GenBank/DDBJ databases">
        <authorList>
            <person name="Wallbank WR R."/>
            <person name="Pardo Diaz C."/>
            <person name="Kozak K."/>
            <person name="Martin S."/>
            <person name="Jiggins C."/>
            <person name="Moest M."/>
            <person name="Warren A I."/>
            <person name="Generalovic N T."/>
            <person name="Byers J.R.P. K."/>
            <person name="Montejo-Kovacevich G."/>
            <person name="Yen C E."/>
        </authorList>
    </citation>
    <scope>NUCLEOTIDE SEQUENCE [LARGE SCALE GENOMIC DNA]</scope>
</reference>
<proteinExistence type="predicted"/>
<evidence type="ECO:0000256" key="1">
    <source>
        <dbReference type="SAM" id="MobiDB-lite"/>
    </source>
</evidence>
<feature type="compositionally biased region" description="Basic residues" evidence="1">
    <location>
        <begin position="157"/>
        <end position="183"/>
    </location>
</feature>
<keyword evidence="3" id="KW-1185">Reference proteome</keyword>
<organism evidence="2 3">
    <name type="scientific">Hermetia illucens</name>
    <name type="common">Black soldier fly</name>
    <dbReference type="NCBI Taxonomy" id="343691"/>
    <lineage>
        <taxon>Eukaryota</taxon>
        <taxon>Metazoa</taxon>
        <taxon>Ecdysozoa</taxon>
        <taxon>Arthropoda</taxon>
        <taxon>Hexapoda</taxon>
        <taxon>Insecta</taxon>
        <taxon>Pterygota</taxon>
        <taxon>Neoptera</taxon>
        <taxon>Endopterygota</taxon>
        <taxon>Diptera</taxon>
        <taxon>Brachycera</taxon>
        <taxon>Stratiomyomorpha</taxon>
        <taxon>Stratiomyidae</taxon>
        <taxon>Hermetiinae</taxon>
        <taxon>Hermetia</taxon>
    </lineage>
</organism>
<sequence length="224" mass="24789">MHRSRQNVKLFLSNPEQYKKLMKSSTTKSASVSAPETPKKAAPKKKPSKGSGKYSKSPGGNGSSNGTQKITVRDLAEFNKVSVEHRCVIKFLTKLGEQAKSIYFRLKKVYDPLHPELPAVRYWATQFRKGRQTILNDPQTVKKLSQSKSKPITTVKSKSKTSVKTVKKSKSKSSKPTKSHAKKVVQNGGSVEPKVEEARKNEAASASKFTIKLPGMDRLSKTLS</sequence>
<dbReference type="AlphaFoldDB" id="A0A7R8UUT7"/>
<feature type="compositionally biased region" description="Low complexity" evidence="1">
    <location>
        <begin position="23"/>
        <end position="34"/>
    </location>
</feature>
<feature type="compositionally biased region" description="Low complexity" evidence="1">
    <location>
        <begin position="147"/>
        <end position="156"/>
    </location>
</feature>
<dbReference type="EMBL" id="LR899012">
    <property type="protein sequence ID" value="CAD7087505.1"/>
    <property type="molecule type" value="Genomic_DNA"/>
</dbReference>
<name>A0A7R8UUT7_HERIL</name>
<protein>
    <submittedName>
        <fullName evidence="2">Uncharacterized protein</fullName>
    </submittedName>
</protein>
<evidence type="ECO:0000313" key="2">
    <source>
        <dbReference type="EMBL" id="CAD7087505.1"/>
    </source>
</evidence>
<dbReference type="InParanoid" id="A0A7R8UUT7"/>
<feature type="compositionally biased region" description="Basic and acidic residues" evidence="1">
    <location>
        <begin position="193"/>
        <end position="202"/>
    </location>
</feature>
<feature type="compositionally biased region" description="Low complexity" evidence="1">
    <location>
        <begin position="49"/>
        <end position="58"/>
    </location>
</feature>
<evidence type="ECO:0000313" key="3">
    <source>
        <dbReference type="Proteomes" id="UP000594454"/>
    </source>
</evidence>
<accession>A0A7R8UUT7</accession>
<gene>
    <name evidence="2" type="ORF">HERILL_LOCUS10209</name>
</gene>
<feature type="region of interest" description="Disordered" evidence="1">
    <location>
        <begin position="142"/>
        <end position="224"/>
    </location>
</feature>
<dbReference type="Proteomes" id="UP000594454">
    <property type="component" value="Chromosome 4"/>
</dbReference>
<feature type="region of interest" description="Disordered" evidence="1">
    <location>
        <begin position="21"/>
        <end position="68"/>
    </location>
</feature>